<sequence>MSSACDKNVRQRKCLVSSAVADAPRGEKEPAGTKPIMADVSMAETAHPKTTVWYLLAQIAVKWRGRHRLFARTTTTSNTILSLTL</sequence>
<dbReference type="Proteomes" id="UP000036681">
    <property type="component" value="Unplaced"/>
</dbReference>
<protein>
    <submittedName>
        <fullName evidence="2">Uncharacterized protein</fullName>
    </submittedName>
</protein>
<dbReference type="AlphaFoldDB" id="A0A0M3HNQ9"/>
<reference evidence="2" key="1">
    <citation type="submission" date="2017-02" db="UniProtKB">
        <authorList>
            <consortium name="WormBaseParasite"/>
        </authorList>
    </citation>
    <scope>IDENTIFICATION</scope>
</reference>
<name>A0A0M3HNQ9_ASCLU</name>
<keyword evidence="1" id="KW-1185">Reference proteome</keyword>
<organism evidence="1 2">
    <name type="scientific">Ascaris lumbricoides</name>
    <name type="common">Giant roundworm</name>
    <dbReference type="NCBI Taxonomy" id="6252"/>
    <lineage>
        <taxon>Eukaryota</taxon>
        <taxon>Metazoa</taxon>
        <taxon>Ecdysozoa</taxon>
        <taxon>Nematoda</taxon>
        <taxon>Chromadorea</taxon>
        <taxon>Rhabditida</taxon>
        <taxon>Spirurina</taxon>
        <taxon>Ascaridomorpha</taxon>
        <taxon>Ascaridoidea</taxon>
        <taxon>Ascarididae</taxon>
        <taxon>Ascaris</taxon>
    </lineage>
</organism>
<accession>A0A0M3HNQ9</accession>
<evidence type="ECO:0000313" key="2">
    <source>
        <dbReference type="WBParaSite" id="ALUE_0000338001-mRNA-1"/>
    </source>
</evidence>
<dbReference type="WBParaSite" id="ALUE_0000338001-mRNA-1">
    <property type="protein sequence ID" value="ALUE_0000338001-mRNA-1"/>
    <property type="gene ID" value="ALUE_0000338001"/>
</dbReference>
<proteinExistence type="predicted"/>
<evidence type="ECO:0000313" key="1">
    <source>
        <dbReference type="Proteomes" id="UP000036681"/>
    </source>
</evidence>